<dbReference type="SUPFAM" id="SSF55120">
    <property type="entry name" value="Pseudouridine synthase"/>
    <property type="match status" value="1"/>
</dbReference>
<dbReference type="EC" id="5.4.99.12" evidence="4"/>
<dbReference type="GO" id="GO:0160147">
    <property type="term" value="F:tRNA pseudouridine(38-40) synthase activity"/>
    <property type="evidence" value="ECO:0007669"/>
    <property type="project" value="UniProtKB-EC"/>
</dbReference>
<dbReference type="PANTHER" id="PTHR11142:SF0">
    <property type="entry name" value="TRNA PSEUDOURIDINE SYNTHASE-LIKE 1"/>
    <property type="match status" value="1"/>
</dbReference>
<comment type="similarity">
    <text evidence="1 4 7">Belongs to the tRNA pseudouridine synthase TruA family.</text>
</comment>
<gene>
    <name evidence="4 9" type="primary">truA</name>
    <name evidence="9" type="ORF">ShirakiTB12_01370</name>
</gene>
<dbReference type="GO" id="GO:0003723">
    <property type="term" value="F:RNA binding"/>
    <property type="evidence" value="ECO:0007669"/>
    <property type="project" value="InterPro"/>
</dbReference>
<dbReference type="EMBL" id="BSYK01000001">
    <property type="protein sequence ID" value="GMG71669.1"/>
    <property type="molecule type" value="Genomic_DNA"/>
</dbReference>
<comment type="caution">
    <text evidence="9">The sequence shown here is derived from an EMBL/GenBank/DDBJ whole genome shotgun (WGS) entry which is preliminary data.</text>
</comment>
<dbReference type="NCBIfam" id="TIGR00071">
    <property type="entry name" value="hisT_truA"/>
    <property type="match status" value="1"/>
</dbReference>
<feature type="domain" description="Pseudouridine synthase I TruA alpha/beta" evidence="8">
    <location>
        <begin position="12"/>
        <end position="109"/>
    </location>
</feature>
<dbReference type="InterPro" id="IPR001406">
    <property type="entry name" value="PsdUridine_synth_TruA"/>
</dbReference>
<dbReference type="InterPro" id="IPR020097">
    <property type="entry name" value="PsdUridine_synth_TruA_a/b_dom"/>
</dbReference>
<evidence type="ECO:0000256" key="1">
    <source>
        <dbReference type="ARBA" id="ARBA00009375"/>
    </source>
</evidence>
<evidence type="ECO:0000259" key="8">
    <source>
        <dbReference type="Pfam" id="PF01416"/>
    </source>
</evidence>
<keyword evidence="3 4" id="KW-0413">Isomerase</keyword>
<dbReference type="GO" id="GO:0031119">
    <property type="term" value="P:tRNA pseudouridine synthesis"/>
    <property type="evidence" value="ECO:0007669"/>
    <property type="project" value="UniProtKB-UniRule"/>
</dbReference>
<dbReference type="HAMAP" id="MF_00171">
    <property type="entry name" value="TruA"/>
    <property type="match status" value="1"/>
</dbReference>
<dbReference type="AlphaFoldDB" id="A0AAX6BD88"/>
<dbReference type="CDD" id="cd02570">
    <property type="entry name" value="PseudoU_synth_EcTruA"/>
    <property type="match status" value="1"/>
</dbReference>
<dbReference type="Pfam" id="PF01416">
    <property type="entry name" value="PseudoU_synth_1"/>
    <property type="match status" value="2"/>
</dbReference>
<dbReference type="Gene3D" id="3.30.70.580">
    <property type="entry name" value="Pseudouridine synthase I, catalytic domain, N-terminal subdomain"/>
    <property type="match status" value="1"/>
</dbReference>
<sequence length="251" mass="29231">MFGEKMKRLKCIVAYDGTHFSGYQVQPNKRTVQLEIEAVLEKMHNKKVPIYASGRTDTNVHAQGQVIHFDTNLNIPCDKWKKALNSMLPDDIVMKNVCEVDAHFHARYDVTSKEYRYHILRGEDRNPFTRSYAYHYPYPLDYSKMKKAITYLLGTHDFTSFCSARTEVEDKIRTIYKIDMYEENSQLVFRFVGSGFLYNMVRILVGTLLEVGQGRIEPDAIKDILESKSRPRAGKTAPSQGLYLWRVFYDN</sequence>
<accession>A0AAX6BD88</accession>
<dbReference type="FunFam" id="3.30.70.580:FF:000001">
    <property type="entry name" value="tRNA pseudouridine synthase A"/>
    <property type="match status" value="1"/>
</dbReference>
<evidence type="ECO:0000313" key="9">
    <source>
        <dbReference type="EMBL" id="GMG71669.1"/>
    </source>
</evidence>
<dbReference type="InterPro" id="IPR020095">
    <property type="entry name" value="PsdUridine_synth_TruA_C"/>
</dbReference>
<dbReference type="PIRSF" id="PIRSF001430">
    <property type="entry name" value="tRNA_psdUrid_synth"/>
    <property type="match status" value="1"/>
</dbReference>
<protein>
    <recommendedName>
        <fullName evidence="4">tRNA pseudouridine synthase A</fullName>
        <ecNumber evidence="4">5.4.99.12</ecNumber>
    </recommendedName>
    <alternativeName>
        <fullName evidence="4">tRNA pseudouridine(38-40) synthase</fullName>
    </alternativeName>
    <alternativeName>
        <fullName evidence="4">tRNA pseudouridylate synthase I</fullName>
    </alternativeName>
    <alternativeName>
        <fullName evidence="4">tRNA-uridine isomerase I</fullName>
    </alternativeName>
</protein>
<evidence type="ECO:0000256" key="4">
    <source>
        <dbReference type="HAMAP-Rule" id="MF_00171"/>
    </source>
</evidence>
<comment type="caution">
    <text evidence="4">Lacks conserved residue(s) required for the propagation of feature annotation.</text>
</comment>
<keyword evidence="2 4" id="KW-0819">tRNA processing</keyword>
<dbReference type="Proteomes" id="UP001165240">
    <property type="component" value="Unassembled WGS sequence"/>
</dbReference>
<evidence type="ECO:0000256" key="7">
    <source>
        <dbReference type="RuleBase" id="RU003792"/>
    </source>
</evidence>
<name>A0AAX6BD88_PRIMG</name>
<reference evidence="9" key="1">
    <citation type="journal article" date="2024" name="Appl Microbiol">
        <title>Effect of kuratsuki Bacillus and Priestia on Taste of Sake.</title>
        <authorList>
            <person name="Kobayashi K."/>
            <person name="Nishida H."/>
        </authorList>
    </citation>
    <scope>NUCLEOTIDE SEQUENCE</scope>
    <source>
        <strain evidence="9">B-12</strain>
    </source>
</reference>
<comment type="subunit">
    <text evidence="4">Homodimer.</text>
</comment>
<feature type="domain" description="Pseudouridine synthase I TruA alpha/beta" evidence="8">
    <location>
        <begin position="148"/>
        <end position="250"/>
    </location>
</feature>
<comment type="catalytic activity">
    <reaction evidence="4 7">
        <text>uridine(38/39/40) in tRNA = pseudouridine(38/39/40) in tRNA</text>
        <dbReference type="Rhea" id="RHEA:22376"/>
        <dbReference type="Rhea" id="RHEA-COMP:10085"/>
        <dbReference type="Rhea" id="RHEA-COMP:10087"/>
        <dbReference type="ChEBI" id="CHEBI:65314"/>
        <dbReference type="ChEBI" id="CHEBI:65315"/>
        <dbReference type="EC" id="5.4.99.12"/>
    </reaction>
</comment>
<evidence type="ECO:0000256" key="2">
    <source>
        <dbReference type="ARBA" id="ARBA00022694"/>
    </source>
</evidence>
<dbReference type="InterPro" id="IPR020103">
    <property type="entry name" value="PsdUridine_synth_cat_dom_sf"/>
</dbReference>
<feature type="active site" description="Nucleophile" evidence="4 5">
    <location>
        <position position="57"/>
    </location>
</feature>
<evidence type="ECO:0000256" key="5">
    <source>
        <dbReference type="PIRSR" id="PIRSR001430-1"/>
    </source>
</evidence>
<dbReference type="Gene3D" id="3.30.70.660">
    <property type="entry name" value="Pseudouridine synthase I, catalytic domain, C-terminal subdomain"/>
    <property type="match status" value="1"/>
</dbReference>
<evidence type="ECO:0000256" key="6">
    <source>
        <dbReference type="PIRSR" id="PIRSR001430-2"/>
    </source>
</evidence>
<dbReference type="InterPro" id="IPR020094">
    <property type="entry name" value="TruA/RsuA/RluB/E/F_N"/>
</dbReference>
<feature type="binding site" evidence="4 6">
    <location>
        <position position="115"/>
    </location>
    <ligand>
        <name>substrate</name>
    </ligand>
</feature>
<comment type="function">
    <text evidence="4">Formation of pseudouridine at positions 38, 39 and 40 in the anticodon stem and loop of transfer RNAs.</text>
</comment>
<evidence type="ECO:0000256" key="3">
    <source>
        <dbReference type="ARBA" id="ARBA00023235"/>
    </source>
</evidence>
<evidence type="ECO:0000313" key="10">
    <source>
        <dbReference type="Proteomes" id="UP001165240"/>
    </source>
</evidence>
<organism evidence="9 10">
    <name type="scientific">Priestia megaterium</name>
    <name type="common">Bacillus megaterium</name>
    <dbReference type="NCBI Taxonomy" id="1404"/>
    <lineage>
        <taxon>Bacteria</taxon>
        <taxon>Bacillati</taxon>
        <taxon>Bacillota</taxon>
        <taxon>Bacilli</taxon>
        <taxon>Bacillales</taxon>
        <taxon>Bacillaceae</taxon>
        <taxon>Priestia</taxon>
    </lineage>
</organism>
<dbReference type="PANTHER" id="PTHR11142">
    <property type="entry name" value="PSEUDOURIDYLATE SYNTHASE"/>
    <property type="match status" value="1"/>
</dbReference>
<proteinExistence type="inferred from homology"/>